<dbReference type="Proteomes" id="UP001188597">
    <property type="component" value="Unassembled WGS sequence"/>
</dbReference>
<organism evidence="1 2">
    <name type="scientific">Escallonia herrerae</name>
    <dbReference type="NCBI Taxonomy" id="1293975"/>
    <lineage>
        <taxon>Eukaryota</taxon>
        <taxon>Viridiplantae</taxon>
        <taxon>Streptophyta</taxon>
        <taxon>Embryophyta</taxon>
        <taxon>Tracheophyta</taxon>
        <taxon>Spermatophyta</taxon>
        <taxon>Magnoliopsida</taxon>
        <taxon>eudicotyledons</taxon>
        <taxon>Gunneridae</taxon>
        <taxon>Pentapetalae</taxon>
        <taxon>asterids</taxon>
        <taxon>campanulids</taxon>
        <taxon>Escalloniales</taxon>
        <taxon>Escalloniaceae</taxon>
        <taxon>Escallonia</taxon>
    </lineage>
</organism>
<gene>
    <name evidence="1" type="ORF">RJ639_018644</name>
</gene>
<evidence type="ECO:0000313" key="2">
    <source>
        <dbReference type="Proteomes" id="UP001188597"/>
    </source>
</evidence>
<evidence type="ECO:0000313" key="1">
    <source>
        <dbReference type="EMBL" id="KAK3003880.1"/>
    </source>
</evidence>
<name>A0AA88V8P4_9ASTE</name>
<protein>
    <submittedName>
        <fullName evidence="1">Uncharacterized protein</fullName>
    </submittedName>
</protein>
<keyword evidence="2" id="KW-1185">Reference proteome</keyword>
<reference evidence="1" key="1">
    <citation type="submission" date="2022-12" db="EMBL/GenBank/DDBJ databases">
        <title>Draft genome assemblies for two species of Escallonia (Escalloniales).</title>
        <authorList>
            <person name="Chanderbali A."/>
            <person name="Dervinis C."/>
            <person name="Anghel I."/>
            <person name="Soltis D."/>
            <person name="Soltis P."/>
            <person name="Zapata F."/>
        </authorList>
    </citation>
    <scope>NUCLEOTIDE SEQUENCE</scope>
    <source>
        <strain evidence="1">UCBG64.0493</strain>
        <tissue evidence="1">Leaf</tissue>
    </source>
</reference>
<sequence length="68" mass="7296">MLCIEFSFPIYTISLLTPSSPPNVGLSSNSVVISSSTVTAPEISLGSLTVMSYIYKHTTLDLSQKAEK</sequence>
<dbReference type="EMBL" id="JAVXUP010002347">
    <property type="protein sequence ID" value="KAK3003880.1"/>
    <property type="molecule type" value="Genomic_DNA"/>
</dbReference>
<dbReference type="AlphaFoldDB" id="A0AA88V8P4"/>
<accession>A0AA88V8P4</accession>
<comment type="caution">
    <text evidence="1">The sequence shown here is derived from an EMBL/GenBank/DDBJ whole genome shotgun (WGS) entry which is preliminary data.</text>
</comment>
<feature type="non-terminal residue" evidence="1">
    <location>
        <position position="1"/>
    </location>
</feature>
<proteinExistence type="predicted"/>